<evidence type="ECO:0000313" key="3">
    <source>
        <dbReference type="Proteomes" id="UP000242317"/>
    </source>
</evidence>
<feature type="domain" description="G" evidence="1">
    <location>
        <begin position="100"/>
        <end position="226"/>
    </location>
</feature>
<dbReference type="InterPro" id="IPR006073">
    <property type="entry name" value="GTP-bd"/>
</dbReference>
<dbReference type="InterPro" id="IPR027368">
    <property type="entry name" value="MnmE_dom2"/>
</dbReference>
<dbReference type="PANTHER" id="PTHR42714">
    <property type="entry name" value="TRNA MODIFICATION GTPASE GTPBP3"/>
    <property type="match status" value="1"/>
</dbReference>
<dbReference type="InterPro" id="IPR027417">
    <property type="entry name" value="P-loop_NTPase"/>
</dbReference>
<dbReference type="GO" id="GO:0005525">
    <property type="term" value="F:GTP binding"/>
    <property type="evidence" value="ECO:0007669"/>
    <property type="project" value="InterPro"/>
</dbReference>
<sequence length="525" mass="59436">MSTPYALQRLIEQLEAFNRIPQDVTIHLEQMQDWQRHLTQALQHQLIQNHSFAQQSKFAEQINTVNHSINDQIATWQSHCDALKPAQDLAHQFDDKIILLIFGKFNAGKSSLCNVIADSFRQIKQPVQYFYLDTGQIRTDDVPFKEGATETTARLQGVCLGNKLVLLDTPGLHSVTAENAELTQRFIESADGMLWLTSSSSPGQVKELDALAQELHRHKPLLPVITRSDYFEEDEVDGEICQVLCNKTTAQRALQAQDVGTRATEKLIDMGVSPTQLQVATSISAQMLKTTGFTAQALLESGFDDFFTALDHLIQPAVQYKQRKPAEMHLHALQEQIVLPLQTDIMSQLLRLQQHIQAQSETLPQQIEHLIQQSWRTIIPNLPAQLEQHAKTQNLNALCAELNTQVEHMVSTQIDLQLADYQLQPDPITSIQLAEYLHYDVIYAENDQDVISIGHDRLFTALSQHIETSLRQHANHLRLNCEKILTDLQLQTTALQHTISTCTEQLTQIATQMRLTDRSTSSRVC</sequence>
<dbReference type="Pfam" id="PF01926">
    <property type="entry name" value="MMR_HSR1"/>
    <property type="match status" value="1"/>
</dbReference>
<dbReference type="AlphaFoldDB" id="A0A1G6LRQ9"/>
<dbReference type="GO" id="GO:0030488">
    <property type="term" value="P:tRNA methylation"/>
    <property type="evidence" value="ECO:0007669"/>
    <property type="project" value="TreeGrafter"/>
</dbReference>
<organism evidence="2 3">
    <name type="scientific">Acinetobacter marinus</name>
    <dbReference type="NCBI Taxonomy" id="281375"/>
    <lineage>
        <taxon>Bacteria</taxon>
        <taxon>Pseudomonadati</taxon>
        <taxon>Pseudomonadota</taxon>
        <taxon>Gammaproteobacteria</taxon>
        <taxon>Moraxellales</taxon>
        <taxon>Moraxellaceae</taxon>
        <taxon>Acinetobacter</taxon>
    </lineage>
</organism>
<dbReference type="Gene3D" id="1.20.120.430">
    <property type="entry name" value="tRNA modification GTPase MnmE domain 2"/>
    <property type="match status" value="1"/>
</dbReference>
<dbReference type="Proteomes" id="UP000242317">
    <property type="component" value="Unassembled WGS sequence"/>
</dbReference>
<reference evidence="3" key="1">
    <citation type="submission" date="2016-09" db="EMBL/GenBank/DDBJ databases">
        <authorList>
            <person name="Varghese N."/>
            <person name="Submissions S."/>
        </authorList>
    </citation>
    <scope>NUCLEOTIDE SEQUENCE [LARGE SCALE GENOMIC DNA]</scope>
    <source>
        <strain evidence="3">ANC 3699</strain>
    </source>
</reference>
<dbReference type="EMBL" id="FMYK01000005">
    <property type="protein sequence ID" value="SDC45889.1"/>
    <property type="molecule type" value="Genomic_DNA"/>
</dbReference>
<keyword evidence="3" id="KW-1185">Reference proteome</keyword>
<proteinExistence type="predicted"/>
<name>A0A1G6LRQ9_9GAMM</name>
<evidence type="ECO:0000259" key="1">
    <source>
        <dbReference type="Pfam" id="PF01926"/>
    </source>
</evidence>
<dbReference type="Gene3D" id="3.40.50.300">
    <property type="entry name" value="P-loop containing nucleotide triphosphate hydrolases"/>
    <property type="match status" value="2"/>
</dbReference>
<gene>
    <name evidence="2" type="ORF">SAMN05421749_105155</name>
</gene>
<dbReference type="OrthoDB" id="7230468at2"/>
<dbReference type="SUPFAM" id="SSF52540">
    <property type="entry name" value="P-loop containing nucleoside triphosphate hydrolases"/>
    <property type="match status" value="1"/>
</dbReference>
<dbReference type="RefSeq" id="WP_092619984.1">
    <property type="nucleotide sequence ID" value="NZ_FMYK01000005.1"/>
</dbReference>
<protein>
    <submittedName>
        <fullName evidence="2">50S ribosome-binding GTPase</fullName>
    </submittedName>
</protein>
<dbReference type="GO" id="GO:0002098">
    <property type="term" value="P:tRNA wobble uridine modification"/>
    <property type="evidence" value="ECO:0007669"/>
    <property type="project" value="TreeGrafter"/>
</dbReference>
<dbReference type="PANTHER" id="PTHR42714:SF2">
    <property type="entry name" value="TRNA MODIFICATION GTPASE GTPBP3, MITOCHONDRIAL"/>
    <property type="match status" value="1"/>
</dbReference>
<evidence type="ECO:0000313" key="2">
    <source>
        <dbReference type="EMBL" id="SDC45889.1"/>
    </source>
</evidence>
<accession>A0A1G6LRQ9</accession>
<dbReference type="GO" id="GO:0005737">
    <property type="term" value="C:cytoplasm"/>
    <property type="evidence" value="ECO:0007669"/>
    <property type="project" value="TreeGrafter"/>
</dbReference>